<protein>
    <recommendedName>
        <fullName evidence="4">Peroxidase</fullName>
    </recommendedName>
</protein>
<dbReference type="EMBL" id="ML000790">
    <property type="protein sequence ID" value="RKO83829.1"/>
    <property type="molecule type" value="Genomic_DNA"/>
</dbReference>
<evidence type="ECO:0000313" key="2">
    <source>
        <dbReference type="EMBL" id="RKO83829.1"/>
    </source>
</evidence>
<evidence type="ECO:0000256" key="1">
    <source>
        <dbReference type="SAM" id="SignalP"/>
    </source>
</evidence>
<keyword evidence="3" id="KW-1185">Reference proteome</keyword>
<sequence length="103" mass="10733">MFARVLRAAVTLSAMAPLTAAQTSPDASLPDAVYQAFTDKVTSFIAAQDCSGDSAKNPQTGRVLPPIWLRFTFHDSGTLMGRTGGGGGDWGGAVFLECEHGEG</sequence>
<proteinExistence type="predicted"/>
<name>A0A4P9VVX0_9FUNG</name>
<organism evidence="2 3">
    <name type="scientific">Blyttiomyces helicus</name>
    <dbReference type="NCBI Taxonomy" id="388810"/>
    <lineage>
        <taxon>Eukaryota</taxon>
        <taxon>Fungi</taxon>
        <taxon>Fungi incertae sedis</taxon>
        <taxon>Chytridiomycota</taxon>
        <taxon>Chytridiomycota incertae sedis</taxon>
        <taxon>Chytridiomycetes</taxon>
        <taxon>Chytridiomycetes incertae sedis</taxon>
        <taxon>Blyttiomyces</taxon>
    </lineage>
</organism>
<feature type="non-terminal residue" evidence="2">
    <location>
        <position position="103"/>
    </location>
</feature>
<feature type="chain" id="PRO_5020618092" description="Peroxidase" evidence="1">
    <location>
        <begin position="22"/>
        <end position="103"/>
    </location>
</feature>
<feature type="signal peptide" evidence="1">
    <location>
        <begin position="1"/>
        <end position="21"/>
    </location>
</feature>
<reference evidence="3" key="1">
    <citation type="journal article" date="2018" name="Nat. Microbiol.">
        <title>Leveraging single-cell genomics to expand the fungal tree of life.</title>
        <authorList>
            <person name="Ahrendt S.R."/>
            <person name="Quandt C.A."/>
            <person name="Ciobanu D."/>
            <person name="Clum A."/>
            <person name="Salamov A."/>
            <person name="Andreopoulos B."/>
            <person name="Cheng J.F."/>
            <person name="Woyke T."/>
            <person name="Pelin A."/>
            <person name="Henrissat B."/>
            <person name="Reynolds N.K."/>
            <person name="Benny G.L."/>
            <person name="Smith M.E."/>
            <person name="James T.Y."/>
            <person name="Grigoriev I.V."/>
        </authorList>
    </citation>
    <scope>NUCLEOTIDE SEQUENCE [LARGE SCALE GENOMIC DNA]</scope>
</reference>
<dbReference type="AlphaFoldDB" id="A0A4P9VVX0"/>
<keyword evidence="1" id="KW-0732">Signal</keyword>
<accession>A0A4P9VVX0</accession>
<evidence type="ECO:0008006" key="4">
    <source>
        <dbReference type="Google" id="ProtNLM"/>
    </source>
</evidence>
<evidence type="ECO:0000313" key="3">
    <source>
        <dbReference type="Proteomes" id="UP000269721"/>
    </source>
</evidence>
<dbReference type="Proteomes" id="UP000269721">
    <property type="component" value="Unassembled WGS sequence"/>
</dbReference>
<gene>
    <name evidence="2" type="ORF">BDK51DRAFT_49816</name>
</gene>